<dbReference type="EMBL" id="ASHM01139550">
    <property type="protein sequence ID" value="PNX60979.1"/>
    <property type="molecule type" value="Genomic_DNA"/>
</dbReference>
<dbReference type="Proteomes" id="UP000236291">
    <property type="component" value="Unassembled WGS sequence"/>
</dbReference>
<reference evidence="2 3" key="1">
    <citation type="journal article" date="2014" name="Am. J. Bot.">
        <title>Genome assembly and annotation for red clover (Trifolium pratense; Fabaceae).</title>
        <authorList>
            <person name="Istvanek J."/>
            <person name="Jaros M."/>
            <person name="Krenek A."/>
            <person name="Repkova J."/>
        </authorList>
    </citation>
    <scope>NUCLEOTIDE SEQUENCE [LARGE SCALE GENOMIC DNA]</scope>
    <source>
        <strain evidence="3">cv. Tatra</strain>
        <tissue evidence="2">Young leaves</tissue>
    </source>
</reference>
<protein>
    <submittedName>
        <fullName evidence="2">Uncharacterized protein</fullName>
    </submittedName>
</protein>
<organism evidence="2 3">
    <name type="scientific">Trifolium pratense</name>
    <name type="common">Red clover</name>
    <dbReference type="NCBI Taxonomy" id="57577"/>
    <lineage>
        <taxon>Eukaryota</taxon>
        <taxon>Viridiplantae</taxon>
        <taxon>Streptophyta</taxon>
        <taxon>Embryophyta</taxon>
        <taxon>Tracheophyta</taxon>
        <taxon>Spermatophyta</taxon>
        <taxon>Magnoliopsida</taxon>
        <taxon>eudicotyledons</taxon>
        <taxon>Gunneridae</taxon>
        <taxon>Pentapetalae</taxon>
        <taxon>rosids</taxon>
        <taxon>fabids</taxon>
        <taxon>Fabales</taxon>
        <taxon>Fabaceae</taxon>
        <taxon>Papilionoideae</taxon>
        <taxon>50 kb inversion clade</taxon>
        <taxon>NPAAA clade</taxon>
        <taxon>Hologalegina</taxon>
        <taxon>IRL clade</taxon>
        <taxon>Trifolieae</taxon>
        <taxon>Trifolium</taxon>
    </lineage>
</organism>
<accession>A0A2K3KLR8</accession>
<gene>
    <name evidence="1" type="ORF">L195_g060446</name>
    <name evidence="2" type="ORF">L195_g063427</name>
</gene>
<sequence>MASSAETSWDFYHLPFCFGSANSASMA</sequence>
<dbReference type="AlphaFoldDB" id="A0A2K3KLR8"/>
<feature type="non-terminal residue" evidence="2">
    <location>
        <position position="27"/>
    </location>
</feature>
<reference evidence="2 3" key="2">
    <citation type="journal article" date="2017" name="Front. Plant Sci.">
        <title>Gene Classification and Mining of Molecular Markers Useful in Red Clover (Trifolium pratense) Breeding.</title>
        <authorList>
            <person name="Istvanek J."/>
            <person name="Dluhosova J."/>
            <person name="Dluhos P."/>
            <person name="Patkova L."/>
            <person name="Nedelnik J."/>
            <person name="Repkova J."/>
        </authorList>
    </citation>
    <scope>NUCLEOTIDE SEQUENCE [LARGE SCALE GENOMIC DNA]</scope>
    <source>
        <strain evidence="3">cv. Tatra</strain>
        <tissue evidence="2">Young leaves</tissue>
    </source>
</reference>
<name>A0A2K3KLR8_TRIPR</name>
<dbReference type="EMBL" id="ASHM01206123">
    <property type="protein sequence ID" value="PNX67244.1"/>
    <property type="molecule type" value="Genomic_DNA"/>
</dbReference>
<evidence type="ECO:0000313" key="2">
    <source>
        <dbReference type="EMBL" id="PNX67244.1"/>
    </source>
</evidence>
<proteinExistence type="predicted"/>
<evidence type="ECO:0000313" key="1">
    <source>
        <dbReference type="EMBL" id="PNX60979.1"/>
    </source>
</evidence>
<evidence type="ECO:0000313" key="3">
    <source>
        <dbReference type="Proteomes" id="UP000236291"/>
    </source>
</evidence>
<comment type="caution">
    <text evidence="2">The sequence shown here is derived from an EMBL/GenBank/DDBJ whole genome shotgun (WGS) entry which is preliminary data.</text>
</comment>